<keyword evidence="9" id="KW-0443">Lipid metabolism</keyword>
<dbReference type="AlphaFoldDB" id="A9SEH8"/>
<dbReference type="KEGG" id="ppp:112289545"/>
<dbReference type="EMBL" id="ABEU02000012">
    <property type="protein sequence ID" value="PNR43890.1"/>
    <property type="molecule type" value="Genomic_DNA"/>
</dbReference>
<accession>A9SEH8</accession>
<evidence type="ECO:0000256" key="5">
    <source>
        <dbReference type="ARBA" id="ARBA00022679"/>
    </source>
</evidence>
<dbReference type="GO" id="GO:0005739">
    <property type="term" value="C:mitochondrion"/>
    <property type="evidence" value="ECO:0000318"/>
    <property type="project" value="GO_Central"/>
</dbReference>
<dbReference type="GO" id="GO:0032049">
    <property type="term" value="P:cardiolipin biosynthetic process"/>
    <property type="evidence" value="ECO:0000318"/>
    <property type="project" value="GO_Central"/>
</dbReference>
<keyword evidence="7" id="KW-0809">Transit peptide</keyword>
<comment type="similarity">
    <text evidence="3 13">Belongs to the CDP-alcohol phosphatidyltransferase class-I family.</text>
</comment>
<feature type="transmembrane region" description="Helical" evidence="15">
    <location>
        <begin position="166"/>
        <end position="186"/>
    </location>
</feature>
<keyword evidence="5 13" id="KW-0808">Transferase</keyword>
<evidence type="ECO:0008006" key="19">
    <source>
        <dbReference type="Google" id="ProtNLM"/>
    </source>
</evidence>
<dbReference type="PROSITE" id="PS00379">
    <property type="entry name" value="CDP_ALCOHOL_P_TRANSF"/>
    <property type="match status" value="1"/>
</dbReference>
<dbReference type="FunCoup" id="A9SEH8">
    <property type="interactions" value="2840"/>
</dbReference>
<keyword evidence="18" id="KW-1185">Reference proteome</keyword>
<evidence type="ECO:0000313" key="17">
    <source>
        <dbReference type="EnsemblPlants" id="Pp3c12_14310V3.1"/>
    </source>
</evidence>
<evidence type="ECO:0000256" key="6">
    <source>
        <dbReference type="ARBA" id="ARBA00022692"/>
    </source>
</evidence>
<dbReference type="InterPro" id="IPR048254">
    <property type="entry name" value="CDP_ALCOHOL_P_TRANSF_CS"/>
</dbReference>
<protein>
    <recommendedName>
        <fullName evidence="19">CDP-alcohol phosphatidyltransferase</fullName>
    </recommendedName>
</protein>
<dbReference type="PANTHER" id="PTHR14269:SF60">
    <property type="entry name" value="CARDIOLIPIN SYNTHASE (CMP-FORMING)"/>
    <property type="match status" value="1"/>
</dbReference>
<dbReference type="OrthoDB" id="10020554at2759"/>
<dbReference type="Gene3D" id="1.20.120.1760">
    <property type="match status" value="1"/>
</dbReference>
<dbReference type="Gramene" id="Pp3c12_14310V3.2">
    <property type="protein sequence ID" value="Pp3c12_14310V3.2"/>
    <property type="gene ID" value="Pp3c12_14310"/>
</dbReference>
<dbReference type="EnsemblPlants" id="Pp3c12_14310V3.1">
    <property type="protein sequence ID" value="Pp3c12_14310V3.1"/>
    <property type="gene ID" value="Pp3c12_14310"/>
</dbReference>
<dbReference type="HOGENOM" id="CLU_051314_1_0_1"/>
<evidence type="ECO:0000256" key="7">
    <source>
        <dbReference type="ARBA" id="ARBA00022946"/>
    </source>
</evidence>
<reference evidence="16 18" key="1">
    <citation type="journal article" date="2008" name="Science">
        <title>The Physcomitrella genome reveals evolutionary insights into the conquest of land by plants.</title>
        <authorList>
            <person name="Rensing S."/>
            <person name="Lang D."/>
            <person name="Zimmer A."/>
            <person name="Terry A."/>
            <person name="Salamov A."/>
            <person name="Shapiro H."/>
            <person name="Nishiyama T."/>
            <person name="Perroud P.-F."/>
            <person name="Lindquist E."/>
            <person name="Kamisugi Y."/>
            <person name="Tanahashi T."/>
            <person name="Sakakibara K."/>
            <person name="Fujita T."/>
            <person name="Oishi K."/>
            <person name="Shin-I T."/>
            <person name="Kuroki Y."/>
            <person name="Toyoda A."/>
            <person name="Suzuki Y."/>
            <person name="Hashimoto A."/>
            <person name="Yamaguchi K."/>
            <person name="Sugano A."/>
            <person name="Kohara Y."/>
            <person name="Fujiyama A."/>
            <person name="Anterola A."/>
            <person name="Aoki S."/>
            <person name="Ashton N."/>
            <person name="Barbazuk W.B."/>
            <person name="Barker E."/>
            <person name="Bennetzen J."/>
            <person name="Bezanilla M."/>
            <person name="Blankenship R."/>
            <person name="Cho S.H."/>
            <person name="Dutcher S."/>
            <person name="Estelle M."/>
            <person name="Fawcett J.A."/>
            <person name="Gundlach H."/>
            <person name="Hanada K."/>
            <person name="Heyl A."/>
            <person name="Hicks K.A."/>
            <person name="Hugh J."/>
            <person name="Lohr M."/>
            <person name="Mayer K."/>
            <person name="Melkozernov A."/>
            <person name="Murata T."/>
            <person name="Nelson D."/>
            <person name="Pils B."/>
            <person name="Prigge M."/>
            <person name="Reiss B."/>
            <person name="Renner T."/>
            <person name="Rombauts S."/>
            <person name="Rushton P."/>
            <person name="Sanderfoot A."/>
            <person name="Schween G."/>
            <person name="Shiu S.-H."/>
            <person name="Stueber K."/>
            <person name="Theodoulou F.L."/>
            <person name="Tu H."/>
            <person name="Van de Peer Y."/>
            <person name="Verrier P.J."/>
            <person name="Waters E."/>
            <person name="Wood A."/>
            <person name="Yang L."/>
            <person name="Cove D."/>
            <person name="Cuming A."/>
            <person name="Hasebe M."/>
            <person name="Lucas S."/>
            <person name="Mishler D.B."/>
            <person name="Reski R."/>
            <person name="Grigoriev I."/>
            <person name="Quatrano R.S."/>
            <person name="Boore J.L."/>
        </authorList>
    </citation>
    <scope>NUCLEOTIDE SEQUENCE [LARGE SCALE GENOMIC DNA]</scope>
    <source>
        <strain evidence="17 18">cv. Gransden 2004</strain>
    </source>
</reference>
<reference evidence="16 18" key="2">
    <citation type="journal article" date="2018" name="Plant J.">
        <title>The Physcomitrella patens chromosome-scale assembly reveals moss genome structure and evolution.</title>
        <authorList>
            <person name="Lang D."/>
            <person name="Ullrich K.K."/>
            <person name="Murat F."/>
            <person name="Fuchs J."/>
            <person name="Jenkins J."/>
            <person name="Haas F.B."/>
            <person name="Piednoel M."/>
            <person name="Gundlach H."/>
            <person name="Van Bel M."/>
            <person name="Meyberg R."/>
            <person name="Vives C."/>
            <person name="Morata J."/>
            <person name="Symeonidi A."/>
            <person name="Hiss M."/>
            <person name="Muchero W."/>
            <person name="Kamisugi Y."/>
            <person name="Saleh O."/>
            <person name="Blanc G."/>
            <person name="Decker E.L."/>
            <person name="van Gessel N."/>
            <person name="Grimwood J."/>
            <person name="Hayes R.D."/>
            <person name="Graham S.W."/>
            <person name="Gunter L.E."/>
            <person name="McDaniel S.F."/>
            <person name="Hoernstein S.N.W."/>
            <person name="Larsson A."/>
            <person name="Li F.W."/>
            <person name="Perroud P.F."/>
            <person name="Phillips J."/>
            <person name="Ranjan P."/>
            <person name="Rokshar D.S."/>
            <person name="Rothfels C.J."/>
            <person name="Schneider L."/>
            <person name="Shu S."/>
            <person name="Stevenson D.W."/>
            <person name="Thummler F."/>
            <person name="Tillich M."/>
            <person name="Villarreal Aguilar J.C."/>
            <person name="Widiez T."/>
            <person name="Wong G.K."/>
            <person name="Wymore A."/>
            <person name="Zhang Y."/>
            <person name="Zimmer A.D."/>
            <person name="Quatrano R.S."/>
            <person name="Mayer K.F.X."/>
            <person name="Goodstein D."/>
            <person name="Casacuberta J.M."/>
            <person name="Vandepoele K."/>
            <person name="Reski R."/>
            <person name="Cuming A.C."/>
            <person name="Tuskan G.A."/>
            <person name="Maumus F."/>
            <person name="Salse J."/>
            <person name="Schmutz J."/>
            <person name="Rensing S.A."/>
        </authorList>
    </citation>
    <scope>NUCLEOTIDE SEQUENCE [LARGE SCALE GENOMIC DNA]</scope>
    <source>
        <strain evidence="17 18">cv. Gransden 2004</strain>
    </source>
</reference>
<dbReference type="GO" id="GO:0016020">
    <property type="term" value="C:membrane"/>
    <property type="evidence" value="ECO:0007669"/>
    <property type="project" value="UniProtKB-SubCell"/>
</dbReference>
<dbReference type="GO" id="GO:0043337">
    <property type="term" value="F:cardiolipin synthase (CMP-forming)"/>
    <property type="evidence" value="ECO:0000318"/>
    <property type="project" value="GO_Central"/>
</dbReference>
<comment type="subcellular location">
    <subcellularLocation>
        <location evidence="2">Membrane</location>
        <topology evidence="2">Multi-pass membrane protein</topology>
    </subcellularLocation>
</comment>
<reference evidence="17" key="3">
    <citation type="submission" date="2020-12" db="UniProtKB">
        <authorList>
            <consortium name="EnsemblPlants"/>
        </authorList>
    </citation>
    <scope>IDENTIFICATION</scope>
</reference>
<dbReference type="eggNOG" id="KOG1617">
    <property type="taxonomic scope" value="Eukaryota"/>
</dbReference>
<keyword evidence="12" id="KW-1208">Phospholipid metabolism</keyword>
<proteinExistence type="inferred from homology"/>
<evidence type="ECO:0000256" key="2">
    <source>
        <dbReference type="ARBA" id="ARBA00004141"/>
    </source>
</evidence>
<keyword evidence="6 15" id="KW-0812">Transmembrane</keyword>
<keyword evidence="10 15" id="KW-0472">Membrane</keyword>
<dbReference type="FunFam" id="1.20.120.1760:FF:000020">
    <property type="entry name" value="cardiolipin synthase (CMP-forming), mitochondrial"/>
    <property type="match status" value="1"/>
</dbReference>
<feature type="compositionally biased region" description="Polar residues" evidence="14">
    <location>
        <begin position="111"/>
        <end position="129"/>
    </location>
</feature>
<dbReference type="GeneID" id="112289545"/>
<evidence type="ECO:0000256" key="10">
    <source>
        <dbReference type="ARBA" id="ARBA00023136"/>
    </source>
</evidence>
<evidence type="ECO:0000256" key="1">
    <source>
        <dbReference type="ARBA" id="ARBA00001936"/>
    </source>
</evidence>
<evidence type="ECO:0000256" key="4">
    <source>
        <dbReference type="ARBA" id="ARBA00022516"/>
    </source>
</evidence>
<comment type="cofactor">
    <cofactor evidence="1">
        <name>Mn(2+)</name>
        <dbReference type="ChEBI" id="CHEBI:29035"/>
    </cofactor>
</comment>
<evidence type="ECO:0000313" key="18">
    <source>
        <dbReference type="Proteomes" id="UP000006727"/>
    </source>
</evidence>
<dbReference type="PaxDb" id="3218-PP1S70_202V6.1"/>
<dbReference type="Gramene" id="Pp3c12_14310V3.1">
    <property type="protein sequence ID" value="Pp3c12_14310V3.1"/>
    <property type="gene ID" value="Pp3c12_14310"/>
</dbReference>
<dbReference type="InterPro" id="IPR043130">
    <property type="entry name" value="CDP-OH_PTrfase_TM_dom"/>
</dbReference>
<feature type="region of interest" description="Disordered" evidence="14">
    <location>
        <begin position="99"/>
        <end position="140"/>
    </location>
</feature>
<evidence type="ECO:0000313" key="16">
    <source>
        <dbReference type="EMBL" id="PNR43890.1"/>
    </source>
</evidence>
<evidence type="ECO:0000256" key="15">
    <source>
        <dbReference type="SAM" id="Phobius"/>
    </source>
</evidence>
<dbReference type="STRING" id="3218.A9SEH8"/>
<feature type="transmembrane region" description="Helical" evidence="15">
    <location>
        <begin position="288"/>
        <end position="306"/>
    </location>
</feature>
<evidence type="ECO:0000256" key="14">
    <source>
        <dbReference type="SAM" id="MobiDB-lite"/>
    </source>
</evidence>
<keyword evidence="8 15" id="KW-1133">Transmembrane helix</keyword>
<gene>
    <name evidence="17" type="primary">LOC112289545</name>
    <name evidence="16" type="ORF">PHYPA_016273</name>
</gene>
<dbReference type="RefSeq" id="XP_024390571.1">
    <property type="nucleotide sequence ID" value="XM_024534803.2"/>
</dbReference>
<dbReference type="InterPro" id="IPR050324">
    <property type="entry name" value="CDP-alcohol_PTase-I"/>
</dbReference>
<evidence type="ECO:0000256" key="11">
    <source>
        <dbReference type="ARBA" id="ARBA00023209"/>
    </source>
</evidence>
<evidence type="ECO:0000256" key="9">
    <source>
        <dbReference type="ARBA" id="ARBA00023098"/>
    </source>
</evidence>
<dbReference type="Proteomes" id="UP000006727">
    <property type="component" value="Chromosome 12"/>
</dbReference>
<keyword evidence="4" id="KW-0444">Lipid biosynthesis</keyword>
<dbReference type="InterPro" id="IPR000462">
    <property type="entry name" value="CDP-OH_P_trans"/>
</dbReference>
<feature type="region of interest" description="Disordered" evidence="14">
    <location>
        <begin position="36"/>
        <end position="56"/>
    </location>
</feature>
<evidence type="ECO:0000256" key="12">
    <source>
        <dbReference type="ARBA" id="ARBA00023264"/>
    </source>
</evidence>
<dbReference type="EnsemblPlants" id="Pp3c12_14310V3.2">
    <property type="protein sequence ID" value="Pp3c12_14310V3.2"/>
    <property type="gene ID" value="Pp3c12_14310"/>
</dbReference>
<evidence type="ECO:0000256" key="13">
    <source>
        <dbReference type="RuleBase" id="RU003750"/>
    </source>
</evidence>
<name>A9SEH8_PHYPA</name>
<keyword evidence="11" id="KW-0594">Phospholipid biosynthesis</keyword>
<organism evidence="16">
    <name type="scientific">Physcomitrium patens</name>
    <name type="common">Spreading-leaved earth moss</name>
    <name type="synonym">Physcomitrella patens</name>
    <dbReference type="NCBI Taxonomy" id="3218"/>
    <lineage>
        <taxon>Eukaryota</taxon>
        <taxon>Viridiplantae</taxon>
        <taxon>Streptophyta</taxon>
        <taxon>Embryophyta</taxon>
        <taxon>Bryophyta</taxon>
        <taxon>Bryophytina</taxon>
        <taxon>Bryopsida</taxon>
        <taxon>Funariidae</taxon>
        <taxon>Funariales</taxon>
        <taxon>Funariaceae</taxon>
        <taxon>Physcomitrium</taxon>
    </lineage>
</organism>
<dbReference type="Pfam" id="PF01066">
    <property type="entry name" value="CDP-OH_P_transf"/>
    <property type="match status" value="1"/>
</dbReference>
<evidence type="ECO:0000256" key="8">
    <source>
        <dbReference type="ARBA" id="ARBA00022989"/>
    </source>
</evidence>
<dbReference type="PANTHER" id="PTHR14269">
    <property type="entry name" value="CDP-DIACYLGLYCEROL--GLYCEROL-3-PHOSPHATE 3-PHOSPHATIDYLTRANSFERASE-RELATED"/>
    <property type="match status" value="1"/>
</dbReference>
<feature type="transmembrane region" description="Helical" evidence="15">
    <location>
        <begin position="318"/>
        <end position="338"/>
    </location>
</feature>
<evidence type="ECO:0000256" key="3">
    <source>
        <dbReference type="ARBA" id="ARBA00010441"/>
    </source>
</evidence>
<sequence>MRISKRAHWAAWRLYSSLSQNAARVRPLASLHQCEPGFLGPQRPQERVKDTSPKNSSSIPLRHFLSCSARSWPVSYVAVPGKIVLSNVFSLASSPLSTERRVEEADGSGQMFGTSGRTEQSQNSESECSPSPPVDTKGVNASGWSKEEVVNWPNAISISRLLSGPLLAWMITQGLAKSALICLVIAGGSDWLDGYMARRQGINSVLGSYLDPLADKVLVGCVAVSMAYSGLLHPALVALIVARDGALLVGSFVYRAYSLRWQWSGLGEFFKIGKGGVEKVEPLYISKVNMVLQLALVGTALMLPALEMQDTYSLVPILSWSVVATTTLSWAGYGWIYFRRPVPTLLGGVTHLPQRANTRVAGPSSRKMETFNRS</sequence>